<evidence type="ECO:0000256" key="2">
    <source>
        <dbReference type="ARBA" id="ARBA00009306"/>
    </source>
</evidence>
<reference evidence="10 11" key="1">
    <citation type="submission" date="2023-07" db="EMBL/GenBank/DDBJ databases">
        <title>Genomic Encyclopedia of Type Strains, Phase IV (KMG-IV): sequencing the most valuable type-strain genomes for metagenomic binning, comparative biology and taxonomic classification.</title>
        <authorList>
            <person name="Goeker M."/>
        </authorList>
    </citation>
    <scope>NUCLEOTIDE SEQUENCE [LARGE SCALE GENOMIC DNA]</scope>
    <source>
        <strain evidence="10 11">DSM 19619</strain>
    </source>
</reference>
<dbReference type="RefSeq" id="WP_307267671.1">
    <property type="nucleotide sequence ID" value="NZ_JAUSVX010000001.1"/>
</dbReference>
<evidence type="ECO:0000256" key="6">
    <source>
        <dbReference type="ARBA" id="ARBA00022989"/>
    </source>
</evidence>
<comment type="caution">
    <text evidence="10">The sequence shown here is derived from an EMBL/GenBank/DDBJ whole genome shotgun (WGS) entry which is preliminary data.</text>
</comment>
<dbReference type="Proteomes" id="UP001242480">
    <property type="component" value="Unassembled WGS sequence"/>
</dbReference>
<dbReference type="EMBL" id="JAUSVX010000001">
    <property type="protein sequence ID" value="MDQ0467687.1"/>
    <property type="molecule type" value="Genomic_DNA"/>
</dbReference>
<evidence type="ECO:0000259" key="9">
    <source>
        <dbReference type="PROSITE" id="PS50928"/>
    </source>
</evidence>
<dbReference type="PROSITE" id="PS50928">
    <property type="entry name" value="ABC_TM1"/>
    <property type="match status" value="1"/>
</dbReference>
<feature type="domain" description="ABC transmembrane type-1" evidence="9">
    <location>
        <begin position="71"/>
        <end position="283"/>
    </location>
</feature>
<organism evidence="10 11">
    <name type="scientific">Labrys wisconsinensis</name>
    <dbReference type="NCBI Taxonomy" id="425677"/>
    <lineage>
        <taxon>Bacteria</taxon>
        <taxon>Pseudomonadati</taxon>
        <taxon>Pseudomonadota</taxon>
        <taxon>Alphaproteobacteria</taxon>
        <taxon>Hyphomicrobiales</taxon>
        <taxon>Xanthobacteraceae</taxon>
        <taxon>Labrys</taxon>
    </lineage>
</organism>
<dbReference type="Gene3D" id="1.10.3720.10">
    <property type="entry name" value="MetI-like"/>
    <property type="match status" value="1"/>
</dbReference>
<evidence type="ECO:0000313" key="10">
    <source>
        <dbReference type="EMBL" id="MDQ0467687.1"/>
    </source>
</evidence>
<evidence type="ECO:0000256" key="1">
    <source>
        <dbReference type="ARBA" id="ARBA00004651"/>
    </source>
</evidence>
<feature type="transmembrane region" description="Helical" evidence="8">
    <location>
        <begin position="15"/>
        <end position="41"/>
    </location>
</feature>
<gene>
    <name evidence="10" type="ORF">QO011_000682</name>
</gene>
<dbReference type="InterPro" id="IPR000515">
    <property type="entry name" value="MetI-like"/>
</dbReference>
<comment type="similarity">
    <text evidence="2 8">Belongs to the binding-protein-dependent transport system permease family.</text>
</comment>
<feature type="transmembrane region" description="Helical" evidence="8">
    <location>
        <begin position="108"/>
        <end position="128"/>
    </location>
</feature>
<keyword evidence="10" id="KW-0762">Sugar transport</keyword>
<feature type="transmembrane region" description="Helical" evidence="8">
    <location>
        <begin position="262"/>
        <end position="283"/>
    </location>
</feature>
<dbReference type="InterPro" id="IPR050809">
    <property type="entry name" value="UgpAE/MalFG_permease"/>
</dbReference>
<keyword evidence="11" id="KW-1185">Reference proteome</keyword>
<evidence type="ECO:0000256" key="5">
    <source>
        <dbReference type="ARBA" id="ARBA00022692"/>
    </source>
</evidence>
<keyword evidence="5 8" id="KW-0812">Transmembrane</keyword>
<evidence type="ECO:0000256" key="8">
    <source>
        <dbReference type="RuleBase" id="RU363032"/>
    </source>
</evidence>
<evidence type="ECO:0000256" key="4">
    <source>
        <dbReference type="ARBA" id="ARBA00022475"/>
    </source>
</evidence>
<evidence type="ECO:0000256" key="7">
    <source>
        <dbReference type="ARBA" id="ARBA00023136"/>
    </source>
</evidence>
<accession>A0ABU0J399</accession>
<feature type="transmembrane region" description="Helical" evidence="8">
    <location>
        <begin position="220"/>
        <end position="242"/>
    </location>
</feature>
<feature type="transmembrane region" description="Helical" evidence="8">
    <location>
        <begin position="156"/>
        <end position="175"/>
    </location>
</feature>
<dbReference type="PANTHER" id="PTHR43227:SF8">
    <property type="entry name" value="DIACETYLCHITOBIOSE UPTAKE SYSTEM PERMEASE PROTEIN DASB"/>
    <property type="match status" value="1"/>
</dbReference>
<dbReference type="SUPFAM" id="SSF161098">
    <property type="entry name" value="MetI-like"/>
    <property type="match status" value="1"/>
</dbReference>
<evidence type="ECO:0000256" key="3">
    <source>
        <dbReference type="ARBA" id="ARBA00022448"/>
    </source>
</evidence>
<comment type="subcellular location">
    <subcellularLocation>
        <location evidence="1 8">Cell membrane</location>
        <topology evidence="1 8">Multi-pass membrane protein</topology>
    </subcellularLocation>
</comment>
<keyword evidence="6 8" id="KW-1133">Transmembrane helix</keyword>
<dbReference type="InterPro" id="IPR035906">
    <property type="entry name" value="MetI-like_sf"/>
</dbReference>
<dbReference type="CDD" id="cd06261">
    <property type="entry name" value="TM_PBP2"/>
    <property type="match status" value="1"/>
</dbReference>
<proteinExistence type="inferred from homology"/>
<evidence type="ECO:0000313" key="11">
    <source>
        <dbReference type="Proteomes" id="UP001242480"/>
    </source>
</evidence>
<keyword evidence="7 8" id="KW-0472">Membrane</keyword>
<name>A0ABU0J399_9HYPH</name>
<protein>
    <submittedName>
        <fullName evidence="10">Multiple sugar transport system permease protein</fullName>
    </submittedName>
</protein>
<feature type="transmembrane region" description="Helical" evidence="8">
    <location>
        <begin position="67"/>
        <end position="96"/>
    </location>
</feature>
<keyword evidence="4" id="KW-1003">Cell membrane</keyword>
<dbReference type="PANTHER" id="PTHR43227">
    <property type="entry name" value="BLL4140 PROTEIN"/>
    <property type="match status" value="1"/>
</dbReference>
<dbReference type="Pfam" id="PF00528">
    <property type="entry name" value="BPD_transp_1"/>
    <property type="match status" value="1"/>
</dbReference>
<keyword evidence="3 8" id="KW-0813">Transport</keyword>
<sequence>MATGGRRARHRPMPLLWFVPVLALLGLVTIYPAAFVVWMSFQKTNYFQLQGFVGLSNYVDVLGSDSFWSVATISLVYLAGSLVLSLAVGVAVALLFNAIGTTGGVLRVLTLFPWTLSMAVVGSIWLWMLNPSFGPVAYFLGEAGLSPGLMLGDPDLALALTILVTAWWSFPYVMVMVTATIQSIPAELYEAIAIDGGNAWHRFRYVTLPHLVPTLGSTGLNLAIIYLTLVTLLIVLTGGGPLDATTTLSLEIFRGTVQSVDIGPSAVLSVVVLAINIVLGAIYTRLTGRVTG</sequence>